<organism evidence="5 6">
    <name type="scientific">Aspergillus aculeatus (strain ATCC 16872 / CBS 172.66 / WB 5094)</name>
    <dbReference type="NCBI Taxonomy" id="690307"/>
    <lineage>
        <taxon>Eukaryota</taxon>
        <taxon>Fungi</taxon>
        <taxon>Dikarya</taxon>
        <taxon>Ascomycota</taxon>
        <taxon>Pezizomycotina</taxon>
        <taxon>Eurotiomycetes</taxon>
        <taxon>Eurotiomycetidae</taxon>
        <taxon>Eurotiales</taxon>
        <taxon>Aspergillaceae</taxon>
        <taxon>Aspergillus</taxon>
        <taxon>Aspergillus subgen. Circumdati</taxon>
    </lineage>
</organism>
<evidence type="ECO:0000256" key="3">
    <source>
        <dbReference type="ARBA" id="ARBA00029454"/>
    </source>
</evidence>
<dbReference type="SUPFAM" id="SSF47336">
    <property type="entry name" value="ACP-like"/>
    <property type="match status" value="1"/>
</dbReference>
<dbReference type="SUPFAM" id="SSF56801">
    <property type="entry name" value="Acetyl-CoA synthetase-like"/>
    <property type="match status" value="1"/>
</dbReference>
<dbReference type="Pfam" id="PF13193">
    <property type="entry name" value="AMP-binding_C"/>
    <property type="match status" value="1"/>
</dbReference>
<dbReference type="InterPro" id="IPR020845">
    <property type="entry name" value="AMP-binding_CS"/>
</dbReference>
<dbReference type="EMBL" id="KV878973">
    <property type="protein sequence ID" value="OJK02152.1"/>
    <property type="molecule type" value="Genomic_DNA"/>
</dbReference>
<dbReference type="Pfam" id="PF07993">
    <property type="entry name" value="NAD_binding_4"/>
    <property type="match status" value="1"/>
</dbReference>
<dbReference type="SUPFAM" id="SSF51735">
    <property type="entry name" value="NAD(P)-binding Rossmann-fold domains"/>
    <property type="match status" value="1"/>
</dbReference>
<name>A0A1L9X0V5_ASPA1</name>
<sequence length="1027" mass="113872">MGSLFESTIDKIISSHAAKRPQAMAVEDGDRKLSYQELEQKVASLTSMLEEHDLKHEEPVCILANLGVEVVVAQLALIRLGLTCIPLITCTPRLRLMSILKDVGARYVLSDSEGILLDGEFTVLPITVRNEEWQTRDADRAGCADGVDGTQDAFVECQNPNYRSHILYTSGSTGKPKPVQVMERSILHLATKSPLGILDPTDKVAIINNPGFDISLFEIFSGLIGGATLVIVPRMVVTDPFTFREFIVEKRLSVIYLTATLFGIIAHACPTTFHNVKHLLIGGSIANVGAVKAVVNSSLPPKHLWNTYGPTEITTHAVMHLVTPSEFQYDNIGLGKPFGNGRLRLVNEDLSTITAPGVVGEILLTGPGLTRGYVGLPEENQYRFVQLEDGLRYYWSGDRAKWRKGEADVLEFAGRTDFQVKQGGFRVELEEIQHMLLASGQLVGAVVVQVPGSSVSVGAFIVAFVIPAIADTLRLGKLDEYLRERLPAYMIPSDIVFLQEFPLNDHGKIDRKALIQNYLTEREHKKFECKDSRDTTAIVKGLWSSLLNKPSFAQDDDFFRLGGTSLQAAALIAKLREHTGRTISMRGLVENSRLHELVAYLGEFVEGGNAPDEADTWIADARLADDLKINPTWSAREWDSVVDWTAPGEGRLFLTGVTGFVGAHFFSRLLKMPEVQEVVCLARAKGGQTPRQRVENTLRRYEFHERVADRLDKLTVLEGDITQKELGLSAGDYTQLADRTSAIFHIAAKVNYCEPYSAHFEPNVLGTKNLLELAAQGRRKPFHYMSSLDAWGATGLIYGTRALLEDEPLLPHIGSLAFDIGYAASQWVAEQMVRGARDRGLPAVIYRPGFVLGDTRHGAGNPDDFVSRLFMGSIRLGAFPHLPNQRMEFVTVDYVCDATLHIAARKKSLGRSYCLVPPSPAVSVDMEGTYEILVAAGYSLRLLPYWDWVRELQEIEDQDNLLSPLLPMLQEPVISGLSRFQTSRQTPRYDCSNTLAALKDAPDIKYAPLSVDLLSRMLRFWCRMGAF</sequence>
<accession>A0A1L9X0V5</accession>
<keyword evidence="2" id="KW-0597">Phosphoprotein</keyword>
<dbReference type="Gene3D" id="1.10.1200.10">
    <property type="entry name" value="ACP-like"/>
    <property type="match status" value="1"/>
</dbReference>
<dbReference type="Pfam" id="PF00550">
    <property type="entry name" value="PP-binding"/>
    <property type="match status" value="1"/>
</dbReference>
<dbReference type="STRING" id="690307.A0A1L9X0V5"/>
<dbReference type="InterPro" id="IPR010080">
    <property type="entry name" value="Thioester_reductase-like_dom"/>
</dbReference>
<evidence type="ECO:0000313" key="5">
    <source>
        <dbReference type="EMBL" id="OJK02152.1"/>
    </source>
</evidence>
<protein>
    <recommendedName>
        <fullName evidence="4">Carrier domain-containing protein</fullName>
    </recommendedName>
</protein>
<dbReference type="PROSITE" id="PS50075">
    <property type="entry name" value="CARRIER"/>
    <property type="match status" value="1"/>
</dbReference>
<dbReference type="InterPro" id="IPR009081">
    <property type="entry name" value="PP-bd_ACP"/>
</dbReference>
<dbReference type="InterPro" id="IPR042099">
    <property type="entry name" value="ANL_N_sf"/>
</dbReference>
<dbReference type="InterPro" id="IPR045851">
    <property type="entry name" value="AMP-bd_C_sf"/>
</dbReference>
<dbReference type="Gene3D" id="3.40.50.720">
    <property type="entry name" value="NAD(P)-binding Rossmann-like Domain"/>
    <property type="match status" value="1"/>
</dbReference>
<comment type="similarity">
    <text evidence="3">Belongs to the NRP synthetase family.</text>
</comment>
<proteinExistence type="inferred from homology"/>
<dbReference type="OrthoDB" id="408177at2759"/>
<dbReference type="Pfam" id="PF00501">
    <property type="entry name" value="AMP-binding"/>
    <property type="match status" value="1"/>
</dbReference>
<dbReference type="VEuPathDB" id="FungiDB:ASPACDRAFT_58515"/>
<dbReference type="RefSeq" id="XP_020058491.1">
    <property type="nucleotide sequence ID" value="XM_020203359.1"/>
</dbReference>
<dbReference type="GeneID" id="30977173"/>
<dbReference type="InterPro" id="IPR036291">
    <property type="entry name" value="NAD(P)-bd_dom_sf"/>
</dbReference>
<dbReference type="InterPro" id="IPR000873">
    <property type="entry name" value="AMP-dep_synth/lig_dom"/>
</dbReference>
<dbReference type="PANTHER" id="PTHR44845">
    <property type="entry name" value="CARRIER DOMAIN-CONTAINING PROTEIN"/>
    <property type="match status" value="1"/>
</dbReference>
<dbReference type="InterPro" id="IPR013120">
    <property type="entry name" value="FAR_NAD-bd"/>
</dbReference>
<dbReference type="CDD" id="cd05235">
    <property type="entry name" value="SDR_e1"/>
    <property type="match status" value="1"/>
</dbReference>
<dbReference type="AlphaFoldDB" id="A0A1L9X0V5"/>
<reference evidence="6" key="1">
    <citation type="journal article" date="2017" name="Genome Biol.">
        <title>Comparative genomics reveals high biological diversity and specific adaptations in the industrially and medically important fungal genus Aspergillus.</title>
        <authorList>
            <person name="de Vries R.P."/>
            <person name="Riley R."/>
            <person name="Wiebenga A."/>
            <person name="Aguilar-Osorio G."/>
            <person name="Amillis S."/>
            <person name="Uchima C.A."/>
            <person name="Anderluh G."/>
            <person name="Asadollahi M."/>
            <person name="Askin M."/>
            <person name="Barry K."/>
            <person name="Battaglia E."/>
            <person name="Bayram O."/>
            <person name="Benocci T."/>
            <person name="Braus-Stromeyer S.A."/>
            <person name="Caldana C."/>
            <person name="Canovas D."/>
            <person name="Cerqueira G.C."/>
            <person name="Chen F."/>
            <person name="Chen W."/>
            <person name="Choi C."/>
            <person name="Clum A."/>
            <person name="Dos Santos R.A."/>
            <person name="Damasio A.R."/>
            <person name="Diallinas G."/>
            <person name="Emri T."/>
            <person name="Fekete E."/>
            <person name="Flipphi M."/>
            <person name="Freyberg S."/>
            <person name="Gallo A."/>
            <person name="Gournas C."/>
            <person name="Habgood R."/>
            <person name="Hainaut M."/>
            <person name="Harispe M.L."/>
            <person name="Henrissat B."/>
            <person name="Hilden K.S."/>
            <person name="Hope R."/>
            <person name="Hossain A."/>
            <person name="Karabika E."/>
            <person name="Karaffa L."/>
            <person name="Karanyi Z."/>
            <person name="Krasevec N."/>
            <person name="Kuo A."/>
            <person name="Kusch H."/>
            <person name="LaButti K."/>
            <person name="Lagendijk E.L."/>
            <person name="Lapidus A."/>
            <person name="Levasseur A."/>
            <person name="Lindquist E."/>
            <person name="Lipzen A."/>
            <person name="Logrieco A.F."/>
            <person name="MacCabe A."/>
            <person name="Maekelae M.R."/>
            <person name="Malavazi I."/>
            <person name="Melin P."/>
            <person name="Meyer V."/>
            <person name="Mielnichuk N."/>
            <person name="Miskei M."/>
            <person name="Molnar A.P."/>
            <person name="Mule G."/>
            <person name="Ngan C.Y."/>
            <person name="Orejas M."/>
            <person name="Orosz E."/>
            <person name="Ouedraogo J.P."/>
            <person name="Overkamp K.M."/>
            <person name="Park H.-S."/>
            <person name="Perrone G."/>
            <person name="Piumi F."/>
            <person name="Punt P.J."/>
            <person name="Ram A.F."/>
            <person name="Ramon A."/>
            <person name="Rauscher S."/>
            <person name="Record E."/>
            <person name="Riano-Pachon D.M."/>
            <person name="Robert V."/>
            <person name="Roehrig J."/>
            <person name="Ruller R."/>
            <person name="Salamov A."/>
            <person name="Salih N.S."/>
            <person name="Samson R.A."/>
            <person name="Sandor E."/>
            <person name="Sanguinetti M."/>
            <person name="Schuetze T."/>
            <person name="Sepcic K."/>
            <person name="Shelest E."/>
            <person name="Sherlock G."/>
            <person name="Sophianopoulou V."/>
            <person name="Squina F.M."/>
            <person name="Sun H."/>
            <person name="Susca A."/>
            <person name="Todd R.B."/>
            <person name="Tsang A."/>
            <person name="Unkles S.E."/>
            <person name="van de Wiele N."/>
            <person name="van Rossen-Uffink D."/>
            <person name="Oliveira J.V."/>
            <person name="Vesth T.C."/>
            <person name="Visser J."/>
            <person name="Yu J.-H."/>
            <person name="Zhou M."/>
            <person name="Andersen M.R."/>
            <person name="Archer D.B."/>
            <person name="Baker S.E."/>
            <person name="Benoit I."/>
            <person name="Brakhage A.A."/>
            <person name="Braus G.H."/>
            <person name="Fischer R."/>
            <person name="Frisvad J.C."/>
            <person name="Goldman G.H."/>
            <person name="Houbraken J."/>
            <person name="Oakley B."/>
            <person name="Pocsi I."/>
            <person name="Scazzocchio C."/>
            <person name="Seiboth B."/>
            <person name="vanKuyk P.A."/>
            <person name="Wortman J."/>
            <person name="Dyer P.S."/>
            <person name="Grigoriev I.V."/>
        </authorList>
    </citation>
    <scope>NUCLEOTIDE SEQUENCE [LARGE SCALE GENOMIC DNA]</scope>
    <source>
        <strain evidence="6">ATCC 16872 / CBS 172.66 / WB 5094</strain>
    </source>
</reference>
<gene>
    <name evidence="5" type="ORF">ASPACDRAFT_58515</name>
</gene>
<keyword evidence="1" id="KW-0596">Phosphopantetheine</keyword>
<dbReference type="OMA" id="PRDIVFC"/>
<evidence type="ECO:0000259" key="4">
    <source>
        <dbReference type="PROSITE" id="PS50075"/>
    </source>
</evidence>
<dbReference type="Proteomes" id="UP000184546">
    <property type="component" value="Unassembled WGS sequence"/>
</dbReference>
<keyword evidence="6" id="KW-1185">Reference proteome</keyword>
<feature type="domain" description="Carrier" evidence="4">
    <location>
        <begin position="530"/>
        <end position="605"/>
    </location>
</feature>
<dbReference type="PROSITE" id="PS00455">
    <property type="entry name" value="AMP_BINDING"/>
    <property type="match status" value="1"/>
</dbReference>
<dbReference type="InterPro" id="IPR036736">
    <property type="entry name" value="ACP-like_sf"/>
</dbReference>
<evidence type="ECO:0000256" key="1">
    <source>
        <dbReference type="ARBA" id="ARBA00022450"/>
    </source>
</evidence>
<dbReference type="InterPro" id="IPR025110">
    <property type="entry name" value="AMP-bd_C"/>
</dbReference>
<dbReference type="PANTHER" id="PTHR44845:SF6">
    <property type="entry name" value="BETA-ALANINE-ACTIVATING ENZYME"/>
    <property type="match status" value="1"/>
</dbReference>
<evidence type="ECO:0000256" key="2">
    <source>
        <dbReference type="ARBA" id="ARBA00022553"/>
    </source>
</evidence>
<dbReference type="Gene3D" id="3.30.300.30">
    <property type="match status" value="1"/>
</dbReference>
<dbReference type="NCBIfam" id="TIGR01746">
    <property type="entry name" value="Thioester-redct"/>
    <property type="match status" value="1"/>
</dbReference>
<evidence type="ECO:0000313" key="6">
    <source>
        <dbReference type="Proteomes" id="UP000184546"/>
    </source>
</evidence>
<dbReference type="Gene3D" id="3.40.50.12780">
    <property type="entry name" value="N-terminal domain of ligase-like"/>
    <property type="match status" value="1"/>
</dbReference>
<dbReference type="CDD" id="cd05930">
    <property type="entry name" value="A_NRPS"/>
    <property type="match status" value="1"/>
</dbReference>